<proteinExistence type="inferred from homology"/>
<dbReference type="RefSeq" id="WP_105074150.1">
    <property type="nucleotide sequence ID" value="NZ_PPGH01000037.1"/>
</dbReference>
<dbReference type="SUPFAM" id="SSF54786">
    <property type="entry name" value="YcfA/nrd intein domain"/>
    <property type="match status" value="1"/>
</dbReference>
<dbReference type="GO" id="GO:0016787">
    <property type="term" value="F:hydrolase activity"/>
    <property type="evidence" value="ECO:0007669"/>
    <property type="project" value="UniProtKB-KW"/>
</dbReference>
<evidence type="ECO:0000256" key="8">
    <source>
        <dbReference type="SAM" id="MobiDB-lite"/>
    </source>
</evidence>
<dbReference type="InterPro" id="IPR012933">
    <property type="entry name" value="HicA_mRNA_interferase"/>
</dbReference>
<comment type="similarity">
    <text evidence="1">Belongs to the HicA mRNA interferase family.</text>
</comment>
<dbReference type="OrthoDB" id="9799854at2"/>
<name>A0A2S7XMY5_9GAMM</name>
<evidence type="ECO:0000256" key="2">
    <source>
        <dbReference type="ARBA" id="ARBA00022649"/>
    </source>
</evidence>
<dbReference type="GO" id="GO:0004519">
    <property type="term" value="F:endonuclease activity"/>
    <property type="evidence" value="ECO:0007669"/>
    <property type="project" value="UniProtKB-KW"/>
</dbReference>
<evidence type="ECO:0000313" key="9">
    <source>
        <dbReference type="EMBL" id="PQJ95094.1"/>
    </source>
</evidence>
<dbReference type="Pfam" id="PF07927">
    <property type="entry name" value="HicA_toxin"/>
    <property type="match status" value="1"/>
</dbReference>
<protein>
    <submittedName>
        <fullName evidence="9">Addiction module toxin, HicA family</fullName>
    </submittedName>
</protein>
<keyword evidence="7" id="KW-0346">Stress response</keyword>
<keyword evidence="10" id="KW-1185">Reference proteome</keyword>
<dbReference type="AlphaFoldDB" id="A0A2S7XMY5"/>
<dbReference type="Gene3D" id="3.30.920.30">
    <property type="entry name" value="Hypothetical protein"/>
    <property type="match status" value="1"/>
</dbReference>
<keyword evidence="3" id="KW-0540">Nuclease</keyword>
<evidence type="ECO:0000256" key="5">
    <source>
        <dbReference type="ARBA" id="ARBA00022801"/>
    </source>
</evidence>
<keyword evidence="5" id="KW-0378">Hydrolase</keyword>
<evidence type="ECO:0000256" key="6">
    <source>
        <dbReference type="ARBA" id="ARBA00022884"/>
    </source>
</evidence>
<keyword evidence="4" id="KW-0255">Endonuclease</keyword>
<evidence type="ECO:0000256" key="3">
    <source>
        <dbReference type="ARBA" id="ARBA00022722"/>
    </source>
</evidence>
<sequence length="58" mass="6861">MKRKEFIRSLETQGCRLQRHGSNHDIFLNPINGKKQPVPRHPEIDDQLVKHIRKHLGL</sequence>
<accession>A0A2S7XMY5</accession>
<keyword evidence="6" id="KW-0694">RNA-binding</keyword>
<comment type="caution">
    <text evidence="9">The sequence shown here is derived from an EMBL/GenBank/DDBJ whole genome shotgun (WGS) entry which is preliminary data.</text>
</comment>
<keyword evidence="2" id="KW-1277">Toxin-antitoxin system</keyword>
<dbReference type="EMBL" id="PPGH01000037">
    <property type="protein sequence ID" value="PQJ95094.1"/>
    <property type="molecule type" value="Genomic_DNA"/>
</dbReference>
<reference evidence="9 10" key="1">
    <citation type="submission" date="2018-01" db="EMBL/GenBank/DDBJ databases">
        <title>The complete genome sequence of Chromatium okenii LaCa, a purple sulfur bacterium with a turbulent life.</title>
        <authorList>
            <person name="Luedin S.M."/>
            <person name="Liechti N."/>
            <person name="Storelli N."/>
            <person name="Danza F."/>
            <person name="Wittwer M."/>
            <person name="Pothier J.F."/>
            <person name="Tonolla M.A."/>
        </authorList>
    </citation>
    <scope>NUCLEOTIDE SEQUENCE [LARGE SCALE GENOMIC DNA]</scope>
    <source>
        <strain evidence="9 10">LaCa</strain>
    </source>
</reference>
<evidence type="ECO:0000256" key="1">
    <source>
        <dbReference type="ARBA" id="ARBA00006620"/>
    </source>
</evidence>
<dbReference type="Proteomes" id="UP000239936">
    <property type="component" value="Unassembled WGS sequence"/>
</dbReference>
<feature type="region of interest" description="Disordered" evidence="8">
    <location>
        <begin position="21"/>
        <end position="41"/>
    </location>
</feature>
<gene>
    <name evidence="9" type="ORF">CXB77_12305</name>
</gene>
<dbReference type="InterPro" id="IPR038570">
    <property type="entry name" value="HicA_sf"/>
</dbReference>
<dbReference type="GO" id="GO:0003729">
    <property type="term" value="F:mRNA binding"/>
    <property type="evidence" value="ECO:0007669"/>
    <property type="project" value="InterPro"/>
</dbReference>
<evidence type="ECO:0000256" key="7">
    <source>
        <dbReference type="ARBA" id="ARBA00023016"/>
    </source>
</evidence>
<evidence type="ECO:0000256" key="4">
    <source>
        <dbReference type="ARBA" id="ARBA00022759"/>
    </source>
</evidence>
<evidence type="ECO:0000313" key="10">
    <source>
        <dbReference type="Proteomes" id="UP000239936"/>
    </source>
</evidence>
<organism evidence="9 10">
    <name type="scientific">Chromatium okenii</name>
    <dbReference type="NCBI Taxonomy" id="61644"/>
    <lineage>
        <taxon>Bacteria</taxon>
        <taxon>Pseudomonadati</taxon>
        <taxon>Pseudomonadota</taxon>
        <taxon>Gammaproteobacteria</taxon>
        <taxon>Chromatiales</taxon>
        <taxon>Chromatiaceae</taxon>
        <taxon>Chromatium</taxon>
    </lineage>
</organism>